<dbReference type="GO" id="GO:0006508">
    <property type="term" value="P:proteolysis"/>
    <property type="evidence" value="ECO:0007669"/>
    <property type="project" value="InterPro"/>
</dbReference>
<dbReference type="FunFam" id="2.40.70.10:FF:000041">
    <property type="entry name" value="Basic 7S globulin"/>
    <property type="match status" value="1"/>
</dbReference>
<feature type="domain" description="Peptidase A1" evidence="6">
    <location>
        <begin position="36"/>
        <end position="421"/>
    </location>
</feature>
<dbReference type="Pfam" id="PF14541">
    <property type="entry name" value="TAXi_C"/>
    <property type="match status" value="1"/>
</dbReference>
<name>A0A9Q0FQG5_9ROSI</name>
<dbReference type="AlphaFoldDB" id="A0A9Q0FQG5"/>
<feature type="signal peptide" evidence="5">
    <location>
        <begin position="1"/>
        <end position="16"/>
    </location>
</feature>
<keyword evidence="4 5" id="KW-0732">Signal</keyword>
<evidence type="ECO:0000256" key="2">
    <source>
        <dbReference type="ARBA" id="ARBA00007447"/>
    </source>
</evidence>
<dbReference type="Gene3D" id="2.40.70.10">
    <property type="entry name" value="Acid Proteases"/>
    <property type="match status" value="2"/>
</dbReference>
<keyword evidence="3" id="KW-0964">Secreted</keyword>
<feature type="chain" id="PRO_5040201095" description="Peptidase A1 domain-containing protein" evidence="5">
    <location>
        <begin position="17"/>
        <end position="436"/>
    </location>
</feature>
<evidence type="ECO:0000256" key="3">
    <source>
        <dbReference type="ARBA" id="ARBA00022525"/>
    </source>
</evidence>
<evidence type="ECO:0000313" key="7">
    <source>
        <dbReference type="EMBL" id="KAJ4834830.1"/>
    </source>
</evidence>
<reference evidence="7" key="2">
    <citation type="journal article" date="2023" name="Plants (Basel)">
        <title>Annotation of the Turnera subulata (Passifloraceae) Draft Genome Reveals the S-Locus Evolved after the Divergence of Turneroideae from Passifloroideae in a Stepwise Manner.</title>
        <authorList>
            <person name="Henning P.M."/>
            <person name="Roalson E.H."/>
            <person name="Mir W."/>
            <person name="McCubbin A.G."/>
            <person name="Shore J.S."/>
        </authorList>
    </citation>
    <scope>NUCLEOTIDE SEQUENCE</scope>
    <source>
        <strain evidence="7">F60SS</strain>
    </source>
</reference>
<dbReference type="EMBL" id="JAKUCV010004604">
    <property type="protein sequence ID" value="KAJ4834830.1"/>
    <property type="molecule type" value="Genomic_DNA"/>
</dbReference>
<sequence>MSLPVLLFFSFVSTLALPIHGTFLLPIQKDHTTHHYITTVDTKTPLQPTNLLLDLEASFTWMDCLKNYNSTTYQHYYCGSQGFCSSLYACTYYCQNITLPSPACDNNTCEFFLHNPLTHQLGFGSALSDVLALPITNGSTQGPLTILRNHTFSCSPVFQHDLFLRGLPKGVVGAAALGWFDLSLQGELTAAFSLPSCFALCLSGARKGKGVGFIGSRGPYNFLPGIDISKSLPYTPIFKNPAWTRSSVLANGQPSEYFVGLTSIKINDKAVPLNQSLLVIDASSGSGGTKLSTVVSYTSMQSSIYKDFTDAFAKEASAMNLTSLTKPVKPFRLCYDERGMASTRVGPAVPTIDLVFQSKDVYWRIFGANSMVRVKSKGGFAWCLGFVDGGVKQQASIIIGGYQMEDNLLQFDLQSKTLGFSSTLLFKQTTCANFNF</sequence>
<dbReference type="PANTHER" id="PTHR47965:SF6">
    <property type="entry name" value="ASPARTIC PROTEINASE GIP1-RELATED"/>
    <property type="match status" value="1"/>
</dbReference>
<organism evidence="7 8">
    <name type="scientific">Turnera subulata</name>
    <dbReference type="NCBI Taxonomy" id="218843"/>
    <lineage>
        <taxon>Eukaryota</taxon>
        <taxon>Viridiplantae</taxon>
        <taxon>Streptophyta</taxon>
        <taxon>Embryophyta</taxon>
        <taxon>Tracheophyta</taxon>
        <taxon>Spermatophyta</taxon>
        <taxon>Magnoliopsida</taxon>
        <taxon>eudicotyledons</taxon>
        <taxon>Gunneridae</taxon>
        <taxon>Pentapetalae</taxon>
        <taxon>rosids</taxon>
        <taxon>fabids</taxon>
        <taxon>Malpighiales</taxon>
        <taxon>Passifloraceae</taxon>
        <taxon>Turnera</taxon>
    </lineage>
</organism>
<accession>A0A9Q0FQG5</accession>
<dbReference type="GO" id="GO:0004190">
    <property type="term" value="F:aspartic-type endopeptidase activity"/>
    <property type="evidence" value="ECO:0007669"/>
    <property type="project" value="InterPro"/>
</dbReference>
<dbReference type="CDD" id="cd05489">
    <property type="entry name" value="xylanase_inhibitor_I_like"/>
    <property type="match status" value="1"/>
</dbReference>
<protein>
    <recommendedName>
        <fullName evidence="6">Peptidase A1 domain-containing protein</fullName>
    </recommendedName>
</protein>
<comment type="caution">
    <text evidence="7">The sequence shown here is derived from an EMBL/GenBank/DDBJ whole genome shotgun (WGS) entry which is preliminary data.</text>
</comment>
<dbReference type="InterPro" id="IPR033868">
    <property type="entry name" value="Xylanase_inhibitor_I-like"/>
</dbReference>
<reference evidence="7" key="1">
    <citation type="submission" date="2022-02" db="EMBL/GenBank/DDBJ databases">
        <authorList>
            <person name="Henning P.M."/>
            <person name="McCubbin A.G."/>
            <person name="Shore J.S."/>
        </authorList>
    </citation>
    <scope>NUCLEOTIDE SEQUENCE</scope>
    <source>
        <strain evidence="7">F60SS</strain>
        <tissue evidence="7">Leaves</tissue>
    </source>
</reference>
<evidence type="ECO:0000256" key="5">
    <source>
        <dbReference type="SAM" id="SignalP"/>
    </source>
</evidence>
<gene>
    <name evidence="7" type="ORF">Tsubulata_026285</name>
</gene>
<dbReference type="PROSITE" id="PS51767">
    <property type="entry name" value="PEPTIDASE_A1"/>
    <property type="match status" value="1"/>
</dbReference>
<dbReference type="OrthoDB" id="1904546at2759"/>
<evidence type="ECO:0000259" key="6">
    <source>
        <dbReference type="PROSITE" id="PS51767"/>
    </source>
</evidence>
<dbReference type="InterPro" id="IPR021109">
    <property type="entry name" value="Peptidase_aspartic_dom_sf"/>
</dbReference>
<dbReference type="PANTHER" id="PTHR47965">
    <property type="entry name" value="ASPARTYL PROTEASE-RELATED"/>
    <property type="match status" value="1"/>
</dbReference>
<dbReference type="InterPro" id="IPR033121">
    <property type="entry name" value="PEPTIDASE_A1"/>
</dbReference>
<dbReference type="Proteomes" id="UP001141552">
    <property type="component" value="Unassembled WGS sequence"/>
</dbReference>
<dbReference type="SUPFAM" id="SSF50630">
    <property type="entry name" value="Acid proteases"/>
    <property type="match status" value="1"/>
</dbReference>
<dbReference type="InterPro" id="IPR032799">
    <property type="entry name" value="TAXi_C"/>
</dbReference>
<comment type="subcellular location">
    <subcellularLocation>
        <location evidence="1">Secreted</location>
        <location evidence="1">Extracellular space</location>
    </subcellularLocation>
</comment>
<dbReference type="InterPro" id="IPR032861">
    <property type="entry name" value="TAXi_N"/>
</dbReference>
<dbReference type="InterPro" id="IPR001461">
    <property type="entry name" value="Aspartic_peptidase_A1"/>
</dbReference>
<dbReference type="Pfam" id="PF14543">
    <property type="entry name" value="TAXi_N"/>
    <property type="match status" value="1"/>
</dbReference>
<keyword evidence="8" id="KW-1185">Reference proteome</keyword>
<comment type="similarity">
    <text evidence="2">Belongs to the peptidase A1 family.</text>
</comment>
<evidence type="ECO:0000313" key="8">
    <source>
        <dbReference type="Proteomes" id="UP001141552"/>
    </source>
</evidence>
<dbReference type="GO" id="GO:0005576">
    <property type="term" value="C:extracellular region"/>
    <property type="evidence" value="ECO:0007669"/>
    <property type="project" value="UniProtKB-SubCell"/>
</dbReference>
<evidence type="ECO:0000256" key="1">
    <source>
        <dbReference type="ARBA" id="ARBA00004239"/>
    </source>
</evidence>
<proteinExistence type="inferred from homology"/>
<evidence type="ECO:0000256" key="4">
    <source>
        <dbReference type="ARBA" id="ARBA00022729"/>
    </source>
</evidence>